<dbReference type="Proteomes" id="UP000012160">
    <property type="component" value="Unassembled WGS sequence"/>
</dbReference>
<organism evidence="1 2">
    <name type="scientific">Leptospira santarosai str. ZUN179</name>
    <dbReference type="NCBI Taxonomy" id="1049985"/>
    <lineage>
        <taxon>Bacteria</taxon>
        <taxon>Pseudomonadati</taxon>
        <taxon>Spirochaetota</taxon>
        <taxon>Spirochaetia</taxon>
        <taxon>Leptospirales</taxon>
        <taxon>Leptospiraceae</taxon>
        <taxon>Leptospira</taxon>
    </lineage>
</organism>
<proteinExistence type="predicted"/>
<name>M6UPU6_9LEPT</name>
<protein>
    <submittedName>
        <fullName evidence="1">Uncharacterized protein</fullName>
    </submittedName>
</protein>
<dbReference type="EMBL" id="AHOQ02000038">
    <property type="protein sequence ID" value="EMO44816.1"/>
    <property type="molecule type" value="Genomic_DNA"/>
</dbReference>
<sequence length="39" mass="4313">MGVPTNYVSLRSFCGFRAIFSRKISIRVPTCNGLVTSFS</sequence>
<evidence type="ECO:0000313" key="1">
    <source>
        <dbReference type="EMBL" id="EMO44816.1"/>
    </source>
</evidence>
<reference evidence="1 2" key="1">
    <citation type="submission" date="2013-01" db="EMBL/GenBank/DDBJ databases">
        <authorList>
            <person name="Harkins D.M."/>
            <person name="Durkin A.S."/>
            <person name="Brinkac L.M."/>
            <person name="Haft D.H."/>
            <person name="Selengut J.D."/>
            <person name="Sanka R."/>
            <person name="DePew J."/>
            <person name="Purushe J."/>
            <person name="Matthias M.A."/>
            <person name="Vinetz J.M."/>
            <person name="Sutton G.G."/>
            <person name="Nierman W.C."/>
            <person name="Fouts D.E."/>
        </authorList>
    </citation>
    <scope>NUCLEOTIDE SEQUENCE [LARGE SCALE GENOMIC DNA]</scope>
    <source>
        <strain evidence="1 2">ZUN179</strain>
    </source>
</reference>
<accession>M6UPU6</accession>
<comment type="caution">
    <text evidence="1">The sequence shown here is derived from an EMBL/GenBank/DDBJ whole genome shotgun (WGS) entry which is preliminary data.</text>
</comment>
<gene>
    <name evidence="1" type="ORF">LEP1GSC187_0406</name>
</gene>
<dbReference type="AlphaFoldDB" id="M6UPU6"/>
<evidence type="ECO:0000313" key="2">
    <source>
        <dbReference type="Proteomes" id="UP000012160"/>
    </source>
</evidence>